<gene>
    <name evidence="7" type="ORF">HB375_17555</name>
</gene>
<evidence type="ECO:0000256" key="1">
    <source>
        <dbReference type="ARBA" id="ARBA00004418"/>
    </source>
</evidence>
<keyword evidence="8" id="KW-1185">Reference proteome</keyword>
<keyword evidence="3" id="KW-0574">Periplasm</keyword>
<proteinExistence type="predicted"/>
<feature type="region of interest" description="Disordered" evidence="5">
    <location>
        <begin position="143"/>
        <end position="162"/>
    </location>
</feature>
<dbReference type="Gene3D" id="1.50.10.100">
    <property type="entry name" value="Chondroitin AC/alginate lyase"/>
    <property type="match status" value="1"/>
</dbReference>
<evidence type="ECO:0000256" key="4">
    <source>
        <dbReference type="ARBA" id="ARBA00023239"/>
    </source>
</evidence>
<name>A0ABX0VFG3_9HYPH</name>
<keyword evidence="4" id="KW-0456">Lyase</keyword>
<organism evidence="7 8">
    <name type="scientific">Microvirga terricola</name>
    <dbReference type="NCBI Taxonomy" id="2719797"/>
    <lineage>
        <taxon>Bacteria</taxon>
        <taxon>Pseudomonadati</taxon>
        <taxon>Pseudomonadota</taxon>
        <taxon>Alphaproteobacteria</taxon>
        <taxon>Hyphomicrobiales</taxon>
        <taxon>Methylobacteriaceae</taxon>
        <taxon>Microvirga</taxon>
    </lineage>
</organism>
<evidence type="ECO:0000256" key="2">
    <source>
        <dbReference type="ARBA" id="ARBA00022729"/>
    </source>
</evidence>
<evidence type="ECO:0000313" key="8">
    <source>
        <dbReference type="Proteomes" id="UP000707352"/>
    </source>
</evidence>
<evidence type="ECO:0000313" key="7">
    <source>
        <dbReference type="EMBL" id="NIX78403.1"/>
    </source>
</evidence>
<dbReference type="PANTHER" id="PTHR39210">
    <property type="entry name" value="HEPARIN-SULFATE LYASE"/>
    <property type="match status" value="1"/>
</dbReference>
<dbReference type="Pfam" id="PF07940">
    <property type="entry name" value="Hepar_II_III_C"/>
    <property type="match status" value="1"/>
</dbReference>
<dbReference type="EMBL" id="JAATJS010000008">
    <property type="protein sequence ID" value="NIX78403.1"/>
    <property type="molecule type" value="Genomic_DNA"/>
</dbReference>
<feature type="domain" description="Heparinase II/III-like C-terminal" evidence="6">
    <location>
        <begin position="660"/>
        <end position="829"/>
    </location>
</feature>
<dbReference type="Gene3D" id="2.70.98.70">
    <property type="match status" value="1"/>
</dbReference>
<dbReference type="PANTHER" id="PTHR39210:SF1">
    <property type="entry name" value="HEPARIN-SULFATE LYASE"/>
    <property type="match status" value="1"/>
</dbReference>
<evidence type="ECO:0000256" key="3">
    <source>
        <dbReference type="ARBA" id="ARBA00022764"/>
    </source>
</evidence>
<accession>A0ABX0VFG3</accession>
<dbReference type="InterPro" id="IPR012480">
    <property type="entry name" value="Hepar_II_III_C"/>
</dbReference>
<evidence type="ECO:0000259" key="6">
    <source>
        <dbReference type="Pfam" id="PF07940"/>
    </source>
</evidence>
<evidence type="ECO:0000256" key="5">
    <source>
        <dbReference type="SAM" id="MobiDB-lite"/>
    </source>
</evidence>
<comment type="caution">
    <text evidence="7">The sequence shown here is derived from an EMBL/GenBank/DDBJ whole genome shotgun (WGS) entry which is preliminary data.</text>
</comment>
<protein>
    <submittedName>
        <fullName evidence="7">Heparinase</fullName>
    </submittedName>
</protein>
<dbReference type="RefSeq" id="WP_167674395.1">
    <property type="nucleotide sequence ID" value="NZ_JAATJS010000008.1"/>
</dbReference>
<dbReference type="InterPro" id="IPR008929">
    <property type="entry name" value="Chondroitin_lyas"/>
</dbReference>
<dbReference type="Proteomes" id="UP000707352">
    <property type="component" value="Unassembled WGS sequence"/>
</dbReference>
<reference evidence="7 8" key="1">
    <citation type="submission" date="2020-03" db="EMBL/GenBank/DDBJ databases">
        <title>The genome sequence of Microvirga sp. c23x22.</title>
        <authorList>
            <person name="Zhang X."/>
        </authorList>
    </citation>
    <scope>NUCLEOTIDE SEQUENCE [LARGE SCALE GENOMIC DNA]</scope>
    <source>
        <strain evidence="8">c23x22</strain>
    </source>
</reference>
<keyword evidence="2" id="KW-0732">Signal</keyword>
<comment type="subcellular location">
    <subcellularLocation>
        <location evidence="1">Periplasm</location>
    </subcellularLocation>
</comment>
<sequence>MHIVAHKNRWSRVTLKFDDIEPGTWCEFSFEISWHPDEQARAAHDFAAVGVSFLAGDGSDLDFGHVPGLTRSQIDPHSDYVLGPVYLEENPGHVGAHKVRFCFLAPAPTRQILISVRSWRNTHPFQIARTTLRQFIHADLTASSGEGEPGSHGDLTQPLRSPHNHKQLLSDPVWFRYALVQGRPLSVRGQILAPDGSQDGALVRIIFRDSQDEIIAPPYPGIAMIPALGAFINIPASTRARRFTLDLSPPAQAVSVELGFQAKRNDAPVNLIVPLEVSTADDILREAISEETQDAAQFLERLAAKLDLVREPNASVDLKALLDEEAPGPLLLVTQRRLRALQRGDRRQVSLNRLQLSAFSPWRIPEDLTWSEDPFHSLAWRLEFQSLSWLLDLTVGANPKDLAHALQLALSWSRSNSSGELADSISAHPLPLAARAEAFLELLSISLRAEAKVTSSTRLALVGEVVRHCFALAQILSQNIFSHSIYQIHVASALLALAHALRRFPLSSHWASVALSHLNDGFDELLDPDGTLNEPSQHYRLEIISLGLILTTILEEIPEAKNFVRSLAPRLKAALLNAIILADPAGMLPPFGDTPSGLHHASWLNRLIASYGQSVSSDRRIKAALSYPRGAKVLALPSTGAIVARHYEPGAEWGHFCANIPQQGACHGHNDCTSFVYSSAGVRWITDPGGAREFESGPIRQYLTVSRTHNIAIPDRREQTAGVAWIRSITKVDGANVFEVASNVNGPDYDHRRIFVCARDLAAIAVFDSFETSDRPLSTEGFLHFEPEVAVTLFNQHLIMGFRDEKKLRIVPRAVTGRLAGIEVIHGSNERPSSVQGFVSRRPGSIEAAGVLRYAFAGQGRVCGGVVIATTEDSLKTITGIIETEKVGALLRAP</sequence>